<name>A0A811UYM7_CERCA</name>
<comment type="caution">
    <text evidence="2">The sequence shown here is derived from an EMBL/GenBank/DDBJ whole genome shotgun (WGS) entry which is preliminary data.</text>
</comment>
<reference evidence="2" key="1">
    <citation type="submission" date="2020-11" db="EMBL/GenBank/DDBJ databases">
        <authorList>
            <person name="Whitehead M."/>
        </authorList>
    </citation>
    <scope>NUCLEOTIDE SEQUENCE</scope>
    <source>
        <strain evidence="2">EGII</strain>
    </source>
</reference>
<evidence type="ECO:0000256" key="1">
    <source>
        <dbReference type="SAM" id="MobiDB-lite"/>
    </source>
</evidence>
<dbReference type="Proteomes" id="UP000606786">
    <property type="component" value="Unassembled WGS sequence"/>
</dbReference>
<feature type="compositionally biased region" description="Polar residues" evidence="1">
    <location>
        <begin position="91"/>
        <end position="103"/>
    </location>
</feature>
<organism evidence="2 3">
    <name type="scientific">Ceratitis capitata</name>
    <name type="common">Mediterranean fruit fly</name>
    <name type="synonym">Tephritis capitata</name>
    <dbReference type="NCBI Taxonomy" id="7213"/>
    <lineage>
        <taxon>Eukaryota</taxon>
        <taxon>Metazoa</taxon>
        <taxon>Ecdysozoa</taxon>
        <taxon>Arthropoda</taxon>
        <taxon>Hexapoda</taxon>
        <taxon>Insecta</taxon>
        <taxon>Pterygota</taxon>
        <taxon>Neoptera</taxon>
        <taxon>Endopterygota</taxon>
        <taxon>Diptera</taxon>
        <taxon>Brachycera</taxon>
        <taxon>Muscomorpha</taxon>
        <taxon>Tephritoidea</taxon>
        <taxon>Tephritidae</taxon>
        <taxon>Ceratitis</taxon>
        <taxon>Ceratitis</taxon>
    </lineage>
</organism>
<dbReference type="AlphaFoldDB" id="A0A811UYM7"/>
<evidence type="ECO:0000313" key="2">
    <source>
        <dbReference type="EMBL" id="CAD7004319.1"/>
    </source>
</evidence>
<feature type="region of interest" description="Disordered" evidence="1">
    <location>
        <begin position="84"/>
        <end position="103"/>
    </location>
</feature>
<gene>
    <name evidence="2" type="ORF">CCAP1982_LOCUS12738</name>
</gene>
<protein>
    <submittedName>
        <fullName evidence="2">(Mediterranean fruit fly) hypothetical protein</fullName>
    </submittedName>
</protein>
<evidence type="ECO:0000313" key="3">
    <source>
        <dbReference type="Proteomes" id="UP000606786"/>
    </source>
</evidence>
<sequence length="176" mass="19848">MRTDIMQGALPQLLASVDFTNPVPGRAKSIPSINDDDVVALDLVRPQSINRSIPNISLPIIELHSTVLHWPTCAAPSAASSRKRFGEGELSENQSKGCAATTTPKYSGPPVAWRFEEEFHLQWMLLSRGEETHRYGRVWIGDDYLYELYDDIDIIQPIICVIRIDKESHEKKVFEA</sequence>
<proteinExistence type="predicted"/>
<dbReference type="EMBL" id="CAJHJT010000034">
    <property type="protein sequence ID" value="CAD7004319.1"/>
    <property type="molecule type" value="Genomic_DNA"/>
</dbReference>
<accession>A0A811UYM7</accession>
<keyword evidence="3" id="KW-1185">Reference proteome</keyword>